<sequence>MLKTISSTFGSWPVLNQIEKNNPEHKFITLSSSAIKNDFQLLDISDKPSVFANPLIYNVSFHVGDFSWNGFYRFAFMTLSKEEIKVLDAKVMRFTASGHLPLGLNDLFLLQPDKKPNARVLLTIWQLDSDYSFWRRSKSYEPFKIYSDSGAYNYHDTNYSAYQLHSLQP</sequence>
<accession>A0ABZ0Q319</accession>
<dbReference type="Proteomes" id="UP001302696">
    <property type="component" value="Chromosome"/>
</dbReference>
<organism evidence="1 2">
    <name type="scientific">Pediococcus inopinatus</name>
    <dbReference type="NCBI Taxonomy" id="114090"/>
    <lineage>
        <taxon>Bacteria</taxon>
        <taxon>Bacillati</taxon>
        <taxon>Bacillota</taxon>
        <taxon>Bacilli</taxon>
        <taxon>Lactobacillales</taxon>
        <taxon>Lactobacillaceae</taxon>
        <taxon>Pediococcus</taxon>
    </lineage>
</organism>
<keyword evidence="2" id="KW-1185">Reference proteome</keyword>
<reference evidence="2" key="1">
    <citation type="submission" date="2024-06" db="EMBL/GenBank/DDBJ databases">
        <authorList>
            <person name="Chang H.C."/>
            <person name="Mun S.Y."/>
        </authorList>
    </citation>
    <scope>NUCLEOTIDE SEQUENCE [LARGE SCALE GENOMIC DNA]</scope>
    <source>
        <strain evidence="2">KT1</strain>
    </source>
</reference>
<dbReference type="RefSeq" id="WP_057775610.1">
    <property type="nucleotide sequence ID" value="NZ_BBIM01000031.1"/>
</dbReference>
<evidence type="ECO:0008006" key="3">
    <source>
        <dbReference type="Google" id="ProtNLM"/>
    </source>
</evidence>
<evidence type="ECO:0000313" key="1">
    <source>
        <dbReference type="EMBL" id="WPC21044.1"/>
    </source>
</evidence>
<protein>
    <recommendedName>
        <fullName evidence="3">Monooxygenase</fullName>
    </recommendedName>
</protein>
<gene>
    <name evidence="1" type="ORF">N6G96_07020</name>
</gene>
<name>A0ABZ0Q319_9LACO</name>
<proteinExistence type="predicted"/>
<dbReference type="Gene3D" id="3.30.70.100">
    <property type="match status" value="1"/>
</dbReference>
<evidence type="ECO:0000313" key="2">
    <source>
        <dbReference type="Proteomes" id="UP001302696"/>
    </source>
</evidence>
<dbReference type="EMBL" id="CP104778">
    <property type="protein sequence ID" value="WPC21044.1"/>
    <property type="molecule type" value="Genomic_DNA"/>
</dbReference>